<keyword evidence="2 5" id="KW-0812">Transmembrane</keyword>
<dbReference type="PANTHER" id="PTHR32322">
    <property type="entry name" value="INNER MEMBRANE TRANSPORTER"/>
    <property type="match status" value="1"/>
</dbReference>
<accession>A0ABU1V5V5</accession>
<name>A0ABU1V5V5_9BURK</name>
<feature type="transmembrane region" description="Helical" evidence="5">
    <location>
        <begin position="66"/>
        <end position="86"/>
    </location>
</feature>
<evidence type="ECO:0000256" key="1">
    <source>
        <dbReference type="ARBA" id="ARBA00004141"/>
    </source>
</evidence>
<dbReference type="InterPro" id="IPR000620">
    <property type="entry name" value="EamA_dom"/>
</dbReference>
<protein>
    <submittedName>
        <fullName evidence="7">Drug/metabolite transporter (DMT)-like permease</fullName>
    </submittedName>
</protein>
<feature type="transmembrane region" description="Helical" evidence="5">
    <location>
        <begin position="7"/>
        <end position="27"/>
    </location>
</feature>
<keyword evidence="4 5" id="KW-0472">Membrane</keyword>
<dbReference type="SUPFAM" id="SSF103481">
    <property type="entry name" value="Multidrug resistance efflux transporter EmrE"/>
    <property type="match status" value="2"/>
</dbReference>
<comment type="subcellular location">
    <subcellularLocation>
        <location evidence="1">Membrane</location>
        <topology evidence="1">Multi-pass membrane protein</topology>
    </subcellularLocation>
</comment>
<feature type="transmembrane region" description="Helical" evidence="5">
    <location>
        <begin position="33"/>
        <end position="54"/>
    </location>
</feature>
<dbReference type="Proteomes" id="UP001265550">
    <property type="component" value="Unassembled WGS sequence"/>
</dbReference>
<comment type="caution">
    <text evidence="7">The sequence shown here is derived from an EMBL/GenBank/DDBJ whole genome shotgun (WGS) entry which is preliminary data.</text>
</comment>
<keyword evidence="8" id="KW-1185">Reference proteome</keyword>
<evidence type="ECO:0000256" key="5">
    <source>
        <dbReference type="SAM" id="Phobius"/>
    </source>
</evidence>
<evidence type="ECO:0000259" key="6">
    <source>
        <dbReference type="Pfam" id="PF00892"/>
    </source>
</evidence>
<evidence type="ECO:0000313" key="7">
    <source>
        <dbReference type="EMBL" id="MDR7092820.1"/>
    </source>
</evidence>
<feature type="transmembrane region" description="Helical" evidence="5">
    <location>
        <begin position="177"/>
        <end position="197"/>
    </location>
</feature>
<evidence type="ECO:0000256" key="3">
    <source>
        <dbReference type="ARBA" id="ARBA00022989"/>
    </source>
</evidence>
<dbReference type="RefSeq" id="WP_204731813.1">
    <property type="nucleotide sequence ID" value="NZ_JAVDWE010000001.1"/>
</dbReference>
<organism evidence="7 8">
    <name type="scientific">Hydrogenophaga laconesensis</name>
    <dbReference type="NCBI Taxonomy" id="1805971"/>
    <lineage>
        <taxon>Bacteria</taxon>
        <taxon>Pseudomonadati</taxon>
        <taxon>Pseudomonadota</taxon>
        <taxon>Betaproteobacteria</taxon>
        <taxon>Burkholderiales</taxon>
        <taxon>Comamonadaceae</taxon>
        <taxon>Hydrogenophaga</taxon>
    </lineage>
</organism>
<feature type="transmembrane region" description="Helical" evidence="5">
    <location>
        <begin position="144"/>
        <end position="165"/>
    </location>
</feature>
<evidence type="ECO:0000313" key="8">
    <source>
        <dbReference type="Proteomes" id="UP001265550"/>
    </source>
</evidence>
<keyword evidence="3 5" id="KW-1133">Transmembrane helix</keyword>
<proteinExistence type="predicted"/>
<feature type="domain" description="EamA" evidence="6">
    <location>
        <begin position="149"/>
        <end position="281"/>
    </location>
</feature>
<evidence type="ECO:0000256" key="2">
    <source>
        <dbReference type="ARBA" id="ARBA00022692"/>
    </source>
</evidence>
<dbReference type="PANTHER" id="PTHR32322:SF9">
    <property type="entry name" value="AMINO-ACID METABOLITE EFFLUX PUMP-RELATED"/>
    <property type="match status" value="1"/>
</dbReference>
<feature type="domain" description="EamA" evidence="6">
    <location>
        <begin position="9"/>
        <end position="135"/>
    </location>
</feature>
<feature type="transmembrane region" description="Helical" evidence="5">
    <location>
        <begin position="203"/>
        <end position="225"/>
    </location>
</feature>
<feature type="transmembrane region" description="Helical" evidence="5">
    <location>
        <begin position="237"/>
        <end position="258"/>
    </location>
</feature>
<feature type="transmembrane region" description="Helical" evidence="5">
    <location>
        <begin position="121"/>
        <end position="138"/>
    </location>
</feature>
<dbReference type="InterPro" id="IPR037185">
    <property type="entry name" value="EmrE-like"/>
</dbReference>
<dbReference type="InterPro" id="IPR050638">
    <property type="entry name" value="AA-Vitamin_Transporters"/>
</dbReference>
<sequence length="296" mass="31321">MQARQFAQIVGLSALWGASFLFIRLAAPAMGPWVVAGLRAALASITLIFIMKALRERWPWKQWQEMLLLGATSVAAPFMLFAWAGLHLPSGYSALLNTTAVLFGTLSAAWMKEDTLTRRKLLGCLLGLVGVGLIVRLGPVQPTATTILAALACVAGAACFGLATPLMKRATTRTSPLAIAAAIHLAAMVLLLPTTLWSLPQASFTPVALGAVAVMGVITSGLAYWVHLRIVRHVTPVAALSPIFLIPIFGVTWGHLFLGEALSPSIFVGGALVLVATALVTGFNPLRRWLSDTPAP</sequence>
<gene>
    <name evidence="7" type="ORF">J2X09_000543</name>
</gene>
<dbReference type="Pfam" id="PF00892">
    <property type="entry name" value="EamA"/>
    <property type="match status" value="2"/>
</dbReference>
<feature type="transmembrane region" description="Helical" evidence="5">
    <location>
        <begin position="264"/>
        <end position="283"/>
    </location>
</feature>
<reference evidence="7 8" key="1">
    <citation type="submission" date="2023-07" db="EMBL/GenBank/DDBJ databases">
        <title>Sorghum-associated microbial communities from plants grown in Nebraska, USA.</title>
        <authorList>
            <person name="Schachtman D."/>
        </authorList>
    </citation>
    <scope>NUCLEOTIDE SEQUENCE [LARGE SCALE GENOMIC DNA]</scope>
    <source>
        <strain evidence="7 8">BE240</strain>
    </source>
</reference>
<dbReference type="EMBL" id="JAVDWE010000001">
    <property type="protein sequence ID" value="MDR7092820.1"/>
    <property type="molecule type" value="Genomic_DNA"/>
</dbReference>
<feature type="transmembrane region" description="Helical" evidence="5">
    <location>
        <begin position="92"/>
        <end position="109"/>
    </location>
</feature>
<evidence type="ECO:0000256" key="4">
    <source>
        <dbReference type="ARBA" id="ARBA00023136"/>
    </source>
</evidence>